<comment type="caution">
    <text evidence="4">The sequence shown here is derived from an EMBL/GenBank/DDBJ whole genome shotgun (WGS) entry which is preliminary data.</text>
</comment>
<feature type="transmembrane region" description="Helical" evidence="2">
    <location>
        <begin position="129"/>
        <end position="153"/>
    </location>
</feature>
<feature type="compositionally biased region" description="Acidic residues" evidence="1">
    <location>
        <begin position="65"/>
        <end position="74"/>
    </location>
</feature>
<feature type="signal peptide" evidence="3">
    <location>
        <begin position="1"/>
        <end position="28"/>
    </location>
</feature>
<dbReference type="Proteomes" id="UP001224775">
    <property type="component" value="Unassembled WGS sequence"/>
</dbReference>
<feature type="compositionally biased region" description="Polar residues" evidence="1">
    <location>
        <begin position="78"/>
        <end position="91"/>
    </location>
</feature>
<evidence type="ECO:0000256" key="2">
    <source>
        <dbReference type="SAM" id="Phobius"/>
    </source>
</evidence>
<keyword evidence="3" id="KW-0732">Signal</keyword>
<feature type="region of interest" description="Disordered" evidence="1">
    <location>
        <begin position="57"/>
        <end position="91"/>
    </location>
</feature>
<reference evidence="4" key="1">
    <citation type="submission" date="2023-06" db="EMBL/GenBank/DDBJ databases">
        <title>Survivors Of The Sea: Transcriptome response of Skeletonema marinoi to long-term dormancy.</title>
        <authorList>
            <person name="Pinder M.I.M."/>
            <person name="Kourtchenko O."/>
            <person name="Robertson E.K."/>
            <person name="Larsson T."/>
            <person name="Maumus F."/>
            <person name="Osuna-Cruz C.M."/>
            <person name="Vancaester E."/>
            <person name="Stenow R."/>
            <person name="Vandepoele K."/>
            <person name="Ploug H."/>
            <person name="Bruchert V."/>
            <person name="Godhe A."/>
            <person name="Topel M."/>
        </authorList>
    </citation>
    <scope>NUCLEOTIDE SEQUENCE</scope>
    <source>
        <strain evidence="4">R05AC</strain>
    </source>
</reference>
<evidence type="ECO:0000313" key="4">
    <source>
        <dbReference type="EMBL" id="KAK1736584.1"/>
    </source>
</evidence>
<dbReference type="EMBL" id="JATAAI010000028">
    <property type="protein sequence ID" value="KAK1736584.1"/>
    <property type="molecule type" value="Genomic_DNA"/>
</dbReference>
<name>A0AAD8XZ47_9STRA</name>
<keyword evidence="5" id="KW-1185">Reference proteome</keyword>
<evidence type="ECO:0000256" key="1">
    <source>
        <dbReference type="SAM" id="MobiDB-lite"/>
    </source>
</evidence>
<keyword evidence="2" id="KW-1133">Transmembrane helix</keyword>
<evidence type="ECO:0008006" key="6">
    <source>
        <dbReference type="Google" id="ProtNLM"/>
    </source>
</evidence>
<evidence type="ECO:0000313" key="5">
    <source>
        <dbReference type="Proteomes" id="UP001224775"/>
    </source>
</evidence>
<feature type="chain" id="PRO_5042263481" description="Transmembrane protein" evidence="3">
    <location>
        <begin position="29"/>
        <end position="209"/>
    </location>
</feature>
<dbReference type="AlphaFoldDB" id="A0AAD8XZ47"/>
<accession>A0AAD8XZ47</accession>
<keyword evidence="2" id="KW-0812">Transmembrane</keyword>
<protein>
    <recommendedName>
        <fullName evidence="6">Transmembrane protein</fullName>
    </recommendedName>
</protein>
<proteinExistence type="predicted"/>
<organism evidence="4 5">
    <name type="scientific">Skeletonema marinoi</name>
    <dbReference type="NCBI Taxonomy" id="267567"/>
    <lineage>
        <taxon>Eukaryota</taxon>
        <taxon>Sar</taxon>
        <taxon>Stramenopiles</taxon>
        <taxon>Ochrophyta</taxon>
        <taxon>Bacillariophyta</taxon>
        <taxon>Coscinodiscophyceae</taxon>
        <taxon>Thalassiosirophycidae</taxon>
        <taxon>Thalassiosirales</taxon>
        <taxon>Skeletonemataceae</taxon>
        <taxon>Skeletonema</taxon>
        <taxon>Skeletonema marinoi-dohrnii complex</taxon>
    </lineage>
</organism>
<gene>
    <name evidence="4" type="ORF">QTG54_012606</name>
</gene>
<keyword evidence="2" id="KW-0472">Membrane</keyword>
<sequence length="209" mass="22281">MSVGNRILSIPAALLLVVLANNSQLAYGFSPSMIRSSCTTTNTAKHFHVGVTTSTSSTTLFSSEDSPENLDSSDDTAPASSIPQQPATTKQKTLDPLIASLTRIDEPTPSNVPMRSVPLFGEVPADGNLALLVPAAGIAVLGFIFSIVVAFNARDELVSEFNKVELPTMEYKPTVVVEGQCRGLCSNQDDDVDGLRNFMESISKKPSVY</sequence>
<evidence type="ECO:0000256" key="3">
    <source>
        <dbReference type="SAM" id="SignalP"/>
    </source>
</evidence>